<dbReference type="InterPro" id="IPR045057">
    <property type="entry name" value="Gcn5-rel_NAT"/>
</dbReference>
<gene>
    <name evidence="3" type="ordered locus">Ksed_02810</name>
</gene>
<dbReference type="HOGENOM" id="CLU_132888_0_0_11"/>
<dbReference type="Proteomes" id="UP000006666">
    <property type="component" value="Chromosome"/>
</dbReference>
<evidence type="ECO:0000313" key="3">
    <source>
        <dbReference type="EMBL" id="ACV05361.1"/>
    </source>
</evidence>
<evidence type="ECO:0000259" key="1">
    <source>
        <dbReference type="PROSITE" id="PS51186"/>
    </source>
</evidence>
<reference evidence="3 4" key="1">
    <citation type="journal article" date="2009" name="Stand. Genomic Sci.">
        <title>Complete genome sequence of Kytococcus sedentarius type strain (541).</title>
        <authorList>
            <person name="Sims D."/>
            <person name="Brettin T."/>
            <person name="Detter J.C."/>
            <person name="Han C."/>
            <person name="Lapidus A."/>
            <person name="Copeland A."/>
            <person name="Glavina Del Rio T."/>
            <person name="Nolan M."/>
            <person name="Chen F."/>
            <person name="Lucas S."/>
            <person name="Tice H."/>
            <person name="Cheng J.F."/>
            <person name="Bruce D."/>
            <person name="Goodwin L."/>
            <person name="Pitluck S."/>
            <person name="Ovchinnikova G."/>
            <person name="Pati A."/>
            <person name="Ivanova N."/>
            <person name="Mavrommatis K."/>
            <person name="Chen A."/>
            <person name="Palaniappan K."/>
            <person name="D'haeseleer P."/>
            <person name="Chain P."/>
            <person name="Bristow J."/>
            <person name="Eisen J.A."/>
            <person name="Markowitz V."/>
            <person name="Hugenholtz P."/>
            <person name="Schneider S."/>
            <person name="Goker M."/>
            <person name="Pukall R."/>
            <person name="Kyrpides N.C."/>
            <person name="Klenk H.P."/>
        </authorList>
    </citation>
    <scope>NUCLEOTIDE SEQUENCE [LARGE SCALE GENOMIC DNA]</scope>
    <source>
        <strain evidence="4">ATCC 14392 / DSM 20547 / JCM 11482 / CCUG 33030 / NBRC 15357 / NCTC 11040 / CCM 314 / 541</strain>
    </source>
</reference>
<dbReference type="InterPro" id="IPR031165">
    <property type="entry name" value="GNAT_YJDJ"/>
</dbReference>
<name>C7NJN1_KYTSD</name>
<keyword evidence="4" id="KW-1185">Reference proteome</keyword>
<dbReference type="PROSITE" id="PS51729">
    <property type="entry name" value="GNAT_YJDJ"/>
    <property type="match status" value="1"/>
</dbReference>
<dbReference type="Gene3D" id="3.40.630.30">
    <property type="match status" value="1"/>
</dbReference>
<dbReference type="STRING" id="478801.Ksed_02810"/>
<evidence type="ECO:0000313" key="4">
    <source>
        <dbReference type="Proteomes" id="UP000006666"/>
    </source>
</evidence>
<organism evidence="3 4">
    <name type="scientific">Kytococcus sedentarius (strain ATCC 14392 / DSM 20547 / JCM 11482 / CCUG 33030 / NBRC 15357 / NCTC 11040 / CCM 314 / 541)</name>
    <name type="common">Micrococcus sedentarius</name>
    <dbReference type="NCBI Taxonomy" id="478801"/>
    <lineage>
        <taxon>Bacteria</taxon>
        <taxon>Bacillati</taxon>
        <taxon>Actinomycetota</taxon>
        <taxon>Actinomycetes</taxon>
        <taxon>Micrococcales</taxon>
        <taxon>Kytococcaceae</taxon>
        <taxon>Kytococcus</taxon>
    </lineage>
</organism>
<dbReference type="AlphaFoldDB" id="C7NJN1"/>
<dbReference type="Pfam" id="PF14542">
    <property type="entry name" value="Acetyltransf_CG"/>
    <property type="match status" value="1"/>
</dbReference>
<dbReference type="InterPro" id="IPR000182">
    <property type="entry name" value="GNAT_dom"/>
</dbReference>
<dbReference type="eggNOG" id="COG2388">
    <property type="taxonomic scope" value="Bacteria"/>
</dbReference>
<dbReference type="InterPro" id="IPR016181">
    <property type="entry name" value="Acyl_CoA_acyltransferase"/>
</dbReference>
<proteinExistence type="predicted"/>
<dbReference type="RefSeq" id="WP_012801779.1">
    <property type="nucleotide sequence ID" value="NC_013169.1"/>
</dbReference>
<sequence>MSEVTIRSNPETSRYEALLDGEVVGLADYRLAGQTMEITHTETDAGHQGQGIAGQVVRTALDDARSKGLSVIPTCPYVENWISEHPDYQDLLAEKR</sequence>
<feature type="domain" description="N-acetyltransferase" evidence="2">
    <location>
        <begin position="7"/>
        <end position="93"/>
    </location>
</feature>
<dbReference type="KEGG" id="kse:Ksed_02810"/>
<dbReference type="PANTHER" id="PTHR31435:SF10">
    <property type="entry name" value="BSR4717 PROTEIN"/>
    <property type="match status" value="1"/>
</dbReference>
<protein>
    <submittedName>
        <fullName evidence="3">Predicted acetyltransferase</fullName>
    </submittedName>
</protein>
<feature type="domain" description="N-acetyltransferase" evidence="1">
    <location>
        <begin position="1"/>
        <end position="96"/>
    </location>
</feature>
<dbReference type="SUPFAM" id="SSF55729">
    <property type="entry name" value="Acyl-CoA N-acyltransferases (Nat)"/>
    <property type="match status" value="1"/>
</dbReference>
<accession>C7NJN1</accession>
<dbReference type="PROSITE" id="PS51186">
    <property type="entry name" value="GNAT"/>
    <property type="match status" value="1"/>
</dbReference>
<dbReference type="GO" id="GO:0016747">
    <property type="term" value="F:acyltransferase activity, transferring groups other than amino-acyl groups"/>
    <property type="evidence" value="ECO:0007669"/>
    <property type="project" value="InterPro"/>
</dbReference>
<evidence type="ECO:0000259" key="2">
    <source>
        <dbReference type="PROSITE" id="PS51729"/>
    </source>
</evidence>
<dbReference type="CDD" id="cd04301">
    <property type="entry name" value="NAT_SF"/>
    <property type="match status" value="1"/>
</dbReference>
<dbReference type="PANTHER" id="PTHR31435">
    <property type="entry name" value="PROTEIN NATD1"/>
    <property type="match status" value="1"/>
</dbReference>
<dbReference type="EMBL" id="CP001686">
    <property type="protein sequence ID" value="ACV05361.1"/>
    <property type="molecule type" value="Genomic_DNA"/>
</dbReference>